<dbReference type="CDD" id="cd09212">
    <property type="entry name" value="PUB"/>
    <property type="match status" value="1"/>
</dbReference>
<dbReference type="Gene3D" id="1.20.58.2190">
    <property type="match status" value="1"/>
</dbReference>
<proteinExistence type="predicted"/>
<feature type="region of interest" description="Disordered" evidence="1">
    <location>
        <begin position="1"/>
        <end position="91"/>
    </location>
</feature>
<dbReference type="EMBL" id="CAKLBY020000305">
    <property type="protein sequence ID" value="CAK7943932.1"/>
    <property type="molecule type" value="Genomic_DNA"/>
</dbReference>
<name>A0AAV1VC69_9STRA</name>
<dbReference type="PANTHER" id="PTHR47694:SF1">
    <property type="entry name" value="PLANT UBX DOMAIN-CONTAINING PROTEIN 2"/>
    <property type="match status" value="1"/>
</dbReference>
<dbReference type="PANTHER" id="PTHR47694">
    <property type="entry name" value="PLANT UBX DOMAIN-CONTAINING PROTEIN 2"/>
    <property type="match status" value="1"/>
</dbReference>
<gene>
    <name evidence="3" type="ORF">PM001_LOCUS29082</name>
</gene>
<dbReference type="SUPFAM" id="SSF143503">
    <property type="entry name" value="PUG domain-like"/>
    <property type="match status" value="1"/>
</dbReference>
<dbReference type="Proteomes" id="UP001162060">
    <property type="component" value="Unassembled WGS sequence"/>
</dbReference>
<dbReference type="InterPro" id="IPR018997">
    <property type="entry name" value="PUB_domain"/>
</dbReference>
<evidence type="ECO:0000259" key="2">
    <source>
        <dbReference type="Pfam" id="PF09409"/>
    </source>
</evidence>
<feature type="domain" description="PUB" evidence="2">
    <location>
        <begin position="226"/>
        <end position="294"/>
    </location>
</feature>
<evidence type="ECO:0000313" key="4">
    <source>
        <dbReference type="Proteomes" id="UP001162060"/>
    </source>
</evidence>
<evidence type="ECO:0000256" key="1">
    <source>
        <dbReference type="SAM" id="MobiDB-lite"/>
    </source>
</evidence>
<organism evidence="3 4">
    <name type="scientific">Peronospora matthiolae</name>
    <dbReference type="NCBI Taxonomy" id="2874970"/>
    <lineage>
        <taxon>Eukaryota</taxon>
        <taxon>Sar</taxon>
        <taxon>Stramenopiles</taxon>
        <taxon>Oomycota</taxon>
        <taxon>Peronosporomycetes</taxon>
        <taxon>Peronosporales</taxon>
        <taxon>Peronosporaceae</taxon>
        <taxon>Peronospora</taxon>
    </lineage>
</organism>
<comment type="caution">
    <text evidence="3">The sequence shown here is derived from an EMBL/GenBank/DDBJ whole genome shotgun (WGS) entry which is preliminary data.</text>
</comment>
<evidence type="ECO:0000313" key="3">
    <source>
        <dbReference type="EMBL" id="CAK7943932.1"/>
    </source>
</evidence>
<dbReference type="AlphaFoldDB" id="A0AAV1VC69"/>
<reference evidence="3" key="1">
    <citation type="submission" date="2024-01" db="EMBL/GenBank/DDBJ databases">
        <authorList>
            <person name="Webb A."/>
        </authorList>
    </citation>
    <scope>NUCLEOTIDE SEQUENCE</scope>
    <source>
        <strain evidence="3">Pm1</strain>
    </source>
</reference>
<feature type="compositionally biased region" description="Basic residues" evidence="1">
    <location>
        <begin position="1"/>
        <end position="20"/>
    </location>
</feature>
<accession>A0AAV1VC69</accession>
<protein>
    <recommendedName>
        <fullName evidence="2">PUB domain-containing protein</fullName>
    </recommendedName>
</protein>
<dbReference type="Pfam" id="PF09409">
    <property type="entry name" value="PUB"/>
    <property type="match status" value="1"/>
</dbReference>
<dbReference type="SMART" id="SM00580">
    <property type="entry name" value="PUG"/>
    <property type="match status" value="1"/>
</dbReference>
<dbReference type="InterPro" id="IPR036339">
    <property type="entry name" value="PUB-like_dom_sf"/>
</dbReference>
<sequence length="319" mass="34121">MDWLNKKKKAAKRAAAKMKNQRSTFQGEGNVLGGTSDASSAPPPPATASSRGPSLKLPFITNKPPALSEQEQQERREQQAKALEQRGNAWDKRVATARKMRLQQEEEQESKFQYTDPVPTTAPSAVSVVLSNEEVKARELQSAQAQMGFNPYAVTISSSTQAVSAMNGIGGNAGALTAESSGAGTSFVPPGEMARAALLGSISADEKTGENGAVYVLLRQDPTRAITAAETLIKMLSNVVKNPQEEKFRKVRLSNASIQSKLVAVPGAIDILAEVGFAPVEIDGDTYLILPADAFQADRVQSAIDRTEVARTQLQHDST</sequence>